<evidence type="ECO:0000256" key="1">
    <source>
        <dbReference type="ARBA" id="ARBA00006484"/>
    </source>
</evidence>
<dbReference type="PANTHER" id="PTHR43180">
    <property type="entry name" value="3-OXOACYL-(ACYL-CARRIER-PROTEIN) REDUCTASE (AFU_ORTHOLOGUE AFUA_6G11210)"/>
    <property type="match status" value="1"/>
</dbReference>
<keyword evidence="4" id="KW-1185">Reference proteome</keyword>
<dbReference type="InterPro" id="IPR036291">
    <property type="entry name" value="NAD(P)-bd_dom_sf"/>
</dbReference>
<dbReference type="GeneID" id="54457584"/>
<dbReference type="Proteomes" id="UP000504636">
    <property type="component" value="Unplaced"/>
</dbReference>
<dbReference type="PANTHER" id="PTHR43180:SF66">
    <property type="entry name" value="SHORT-CHAIN DEHYDROGENASE_REDUCTASE FAMILY PROTEIN"/>
    <property type="match status" value="1"/>
</dbReference>
<dbReference type="Gene3D" id="3.40.50.720">
    <property type="entry name" value="NAD(P)-binding Rossmann-like Domain"/>
    <property type="match status" value="1"/>
</dbReference>
<dbReference type="OrthoDB" id="417891at2759"/>
<reference evidence="5" key="3">
    <citation type="submission" date="2025-04" db="UniProtKB">
        <authorList>
            <consortium name="RefSeq"/>
        </authorList>
    </citation>
    <scope>IDENTIFICATION</scope>
    <source>
        <strain evidence="5">CBS 304.34</strain>
    </source>
</reference>
<dbReference type="EMBL" id="MU003697">
    <property type="protein sequence ID" value="KAF2812539.1"/>
    <property type="molecule type" value="Genomic_DNA"/>
</dbReference>
<gene>
    <name evidence="3 5" type="ORF">BDZ99DRAFT_413333</name>
</gene>
<evidence type="ECO:0000256" key="2">
    <source>
        <dbReference type="ARBA" id="ARBA00023002"/>
    </source>
</evidence>
<dbReference type="SUPFAM" id="SSF51735">
    <property type="entry name" value="NAD(P)-binding Rossmann-fold domains"/>
    <property type="match status" value="1"/>
</dbReference>
<evidence type="ECO:0000313" key="3">
    <source>
        <dbReference type="EMBL" id="KAF2812539.1"/>
    </source>
</evidence>
<protein>
    <submittedName>
        <fullName evidence="3 5">NAD(P)-binding protein</fullName>
    </submittedName>
</protein>
<dbReference type="GO" id="GO:0016491">
    <property type="term" value="F:oxidoreductase activity"/>
    <property type="evidence" value="ECO:0007669"/>
    <property type="project" value="UniProtKB-KW"/>
</dbReference>
<name>A0A6A6YVJ2_9PEZI</name>
<reference evidence="3 5" key="1">
    <citation type="journal article" date="2020" name="Stud. Mycol.">
        <title>101 Dothideomycetes genomes: a test case for predicting lifestyles and emergence of pathogens.</title>
        <authorList>
            <person name="Haridas S."/>
            <person name="Albert R."/>
            <person name="Binder M."/>
            <person name="Bloem J."/>
            <person name="Labutti K."/>
            <person name="Salamov A."/>
            <person name="Andreopoulos B."/>
            <person name="Baker S."/>
            <person name="Barry K."/>
            <person name="Bills G."/>
            <person name="Bluhm B."/>
            <person name="Cannon C."/>
            <person name="Castanera R."/>
            <person name="Culley D."/>
            <person name="Daum C."/>
            <person name="Ezra D."/>
            <person name="Gonzalez J."/>
            <person name="Henrissat B."/>
            <person name="Kuo A."/>
            <person name="Liang C."/>
            <person name="Lipzen A."/>
            <person name="Lutzoni F."/>
            <person name="Magnuson J."/>
            <person name="Mondo S."/>
            <person name="Nolan M."/>
            <person name="Ohm R."/>
            <person name="Pangilinan J."/>
            <person name="Park H.-J."/>
            <person name="Ramirez L."/>
            <person name="Alfaro M."/>
            <person name="Sun H."/>
            <person name="Tritt A."/>
            <person name="Yoshinaga Y."/>
            <person name="Zwiers L.-H."/>
            <person name="Turgeon B."/>
            <person name="Goodwin S."/>
            <person name="Spatafora J."/>
            <person name="Crous P."/>
            <person name="Grigoriev I."/>
        </authorList>
    </citation>
    <scope>NUCLEOTIDE SEQUENCE</scope>
    <source>
        <strain evidence="3 5">CBS 304.34</strain>
    </source>
</reference>
<dbReference type="RefSeq" id="XP_033579503.1">
    <property type="nucleotide sequence ID" value="XM_033716691.1"/>
</dbReference>
<evidence type="ECO:0000313" key="5">
    <source>
        <dbReference type="RefSeq" id="XP_033579503.1"/>
    </source>
</evidence>
<organism evidence="3">
    <name type="scientific">Mytilinidion resinicola</name>
    <dbReference type="NCBI Taxonomy" id="574789"/>
    <lineage>
        <taxon>Eukaryota</taxon>
        <taxon>Fungi</taxon>
        <taxon>Dikarya</taxon>
        <taxon>Ascomycota</taxon>
        <taxon>Pezizomycotina</taxon>
        <taxon>Dothideomycetes</taxon>
        <taxon>Pleosporomycetidae</taxon>
        <taxon>Mytilinidiales</taxon>
        <taxon>Mytilinidiaceae</taxon>
        <taxon>Mytilinidion</taxon>
    </lineage>
</organism>
<comment type="similarity">
    <text evidence="1">Belongs to the short-chain dehydrogenases/reductases (SDR) family.</text>
</comment>
<sequence>MASSFPNAKSKTIIVTGGANGIGAQTVRTFHQNGSNVVIADLPLAKAAAEALISSLCDVSRALYVPTNILNWADMKSLYRQTIERFGQVDIAVANAGAMESKDFFDLETDEDGDLKEPVEAYRIVNINLRGTMNTLRLALHHMRSNPVSADGSRGSVVLIASTSGYFGGTSVVSYVASKHGVVGLFRASQKAANRWNVRLNVVAPFFTPTHITGGYAEKWKERGLPANTVEGVADTIVQTSTDSEKKGECILVAGKQTREIELARTALVKEWVGEDTANLMAEGGKFFDELGGYPLPKATRD</sequence>
<reference evidence="5" key="2">
    <citation type="submission" date="2020-04" db="EMBL/GenBank/DDBJ databases">
        <authorList>
            <consortium name="NCBI Genome Project"/>
        </authorList>
    </citation>
    <scope>NUCLEOTIDE SEQUENCE</scope>
    <source>
        <strain evidence="5">CBS 304.34</strain>
    </source>
</reference>
<accession>A0A6A6YVJ2</accession>
<dbReference type="Pfam" id="PF00106">
    <property type="entry name" value="adh_short"/>
    <property type="match status" value="1"/>
</dbReference>
<keyword evidence="2" id="KW-0560">Oxidoreductase</keyword>
<dbReference type="PRINTS" id="PR00081">
    <property type="entry name" value="GDHRDH"/>
</dbReference>
<proteinExistence type="inferred from homology"/>
<evidence type="ECO:0000313" key="4">
    <source>
        <dbReference type="Proteomes" id="UP000504636"/>
    </source>
</evidence>
<dbReference type="AlphaFoldDB" id="A0A6A6YVJ2"/>
<dbReference type="InterPro" id="IPR002347">
    <property type="entry name" value="SDR_fam"/>
</dbReference>